<keyword evidence="1" id="KW-0732">Signal</keyword>
<dbReference type="Proteomes" id="UP001201812">
    <property type="component" value="Unassembled WGS sequence"/>
</dbReference>
<sequence>MGRSGSVLIFLVSIFVFAAAEEDNNTFQGQKLSWKDDDGLEIKIIRPIAAEKCKLKSQAGDVLEQYYKLTDADGKEVGSNFGGTP</sequence>
<proteinExistence type="predicted"/>
<dbReference type="EMBL" id="JAKKPZ010000010">
    <property type="protein sequence ID" value="KAI1716516.1"/>
    <property type="molecule type" value="Genomic_DNA"/>
</dbReference>
<evidence type="ECO:0000313" key="3">
    <source>
        <dbReference type="Proteomes" id="UP001201812"/>
    </source>
</evidence>
<feature type="signal peptide" evidence="1">
    <location>
        <begin position="1"/>
        <end position="20"/>
    </location>
</feature>
<evidence type="ECO:0000313" key="2">
    <source>
        <dbReference type="EMBL" id="KAI1716516.1"/>
    </source>
</evidence>
<feature type="chain" id="PRO_5042188044" evidence="1">
    <location>
        <begin position="21"/>
        <end position="85"/>
    </location>
</feature>
<comment type="caution">
    <text evidence="2">The sequence shown here is derived from an EMBL/GenBank/DDBJ whole genome shotgun (WGS) entry which is preliminary data.</text>
</comment>
<keyword evidence="3" id="KW-1185">Reference proteome</keyword>
<dbReference type="AlphaFoldDB" id="A0AAD4N7V7"/>
<reference evidence="2" key="1">
    <citation type="submission" date="2022-01" db="EMBL/GenBank/DDBJ databases">
        <title>Genome Sequence Resource for Two Populations of Ditylenchus destructor, the Migratory Endoparasitic Phytonematode.</title>
        <authorList>
            <person name="Zhang H."/>
            <person name="Lin R."/>
            <person name="Xie B."/>
        </authorList>
    </citation>
    <scope>NUCLEOTIDE SEQUENCE</scope>
    <source>
        <strain evidence="2">BazhouSP</strain>
    </source>
</reference>
<organism evidence="2 3">
    <name type="scientific">Ditylenchus destructor</name>
    <dbReference type="NCBI Taxonomy" id="166010"/>
    <lineage>
        <taxon>Eukaryota</taxon>
        <taxon>Metazoa</taxon>
        <taxon>Ecdysozoa</taxon>
        <taxon>Nematoda</taxon>
        <taxon>Chromadorea</taxon>
        <taxon>Rhabditida</taxon>
        <taxon>Tylenchina</taxon>
        <taxon>Tylenchomorpha</taxon>
        <taxon>Sphaerularioidea</taxon>
        <taxon>Anguinidae</taxon>
        <taxon>Anguininae</taxon>
        <taxon>Ditylenchus</taxon>
    </lineage>
</organism>
<protein>
    <submittedName>
        <fullName evidence="2">CBR-FKB-5 protein</fullName>
    </submittedName>
</protein>
<accession>A0AAD4N7V7</accession>
<gene>
    <name evidence="2" type="ORF">DdX_07576</name>
</gene>
<name>A0AAD4N7V7_9BILA</name>
<evidence type="ECO:0000256" key="1">
    <source>
        <dbReference type="SAM" id="SignalP"/>
    </source>
</evidence>